<proteinExistence type="predicted"/>
<evidence type="ECO:0000259" key="1">
    <source>
        <dbReference type="Pfam" id="PF04784"/>
    </source>
</evidence>
<dbReference type="Proteomes" id="UP000181790">
    <property type="component" value="Unassembled WGS sequence"/>
</dbReference>
<dbReference type="OrthoDB" id="526867at2"/>
<evidence type="ECO:0000313" key="2">
    <source>
        <dbReference type="EMBL" id="OIN57743.1"/>
    </source>
</evidence>
<feature type="domain" description="DUF547" evidence="1">
    <location>
        <begin position="72"/>
        <end position="187"/>
    </location>
</feature>
<dbReference type="PANTHER" id="PTHR46361">
    <property type="entry name" value="ELECTRON CARRIER/ PROTEIN DISULFIDE OXIDOREDUCTASE"/>
    <property type="match status" value="1"/>
</dbReference>
<dbReference type="PANTHER" id="PTHR46361:SF3">
    <property type="entry name" value="ELECTRON CARRIER_ PROTEIN DISULFIDE OXIDOREDUCTASE"/>
    <property type="match status" value="1"/>
</dbReference>
<protein>
    <recommendedName>
        <fullName evidence="1">DUF547 domain-containing protein</fullName>
    </recommendedName>
</protein>
<comment type="caution">
    <text evidence="2">The sequence shown here is derived from an EMBL/GenBank/DDBJ whole genome shotgun (WGS) entry which is preliminary data.</text>
</comment>
<dbReference type="InterPro" id="IPR006869">
    <property type="entry name" value="DUF547"/>
</dbReference>
<accession>A0A1S2VG87</accession>
<gene>
    <name evidence="2" type="ORF">BLX24_18540</name>
</gene>
<dbReference type="AlphaFoldDB" id="A0A1S2VG87"/>
<organism evidence="2 3">
    <name type="scientific">Arsenicibacter rosenii</name>
    <dbReference type="NCBI Taxonomy" id="1750698"/>
    <lineage>
        <taxon>Bacteria</taxon>
        <taxon>Pseudomonadati</taxon>
        <taxon>Bacteroidota</taxon>
        <taxon>Cytophagia</taxon>
        <taxon>Cytophagales</taxon>
        <taxon>Spirosomataceae</taxon>
        <taxon>Arsenicibacter</taxon>
    </lineage>
</organism>
<dbReference type="RefSeq" id="WP_071504717.1">
    <property type="nucleotide sequence ID" value="NZ_MORL01000010.1"/>
</dbReference>
<sequence length="250" mass="29095">MKRQTLFLLLFVIGCVSAAFISRPMAVDHGIWDRLLKKYVNEKGLVNYKGLKKEEGELRKYLDLLSKNPPTAKWSKNEQMAYWINVYNAYTVQLVLTHYPIKSIKDIGSKIQIPFVNTPWDIKFITIGNDKYDLNNIEHDILRKKFDEPRIHFALVCAARSCPRLRQEAYDADRLIAQLDDQGTDFLNNPAKNAITPGNASLSKYFDWYKADWTDRGKTVEAWVNQYSSNKINKDTKISYLDYNWDLNGQ</sequence>
<keyword evidence="3" id="KW-1185">Reference proteome</keyword>
<evidence type="ECO:0000313" key="3">
    <source>
        <dbReference type="Proteomes" id="UP000181790"/>
    </source>
</evidence>
<reference evidence="2 3" key="1">
    <citation type="submission" date="2016-10" db="EMBL/GenBank/DDBJ databases">
        <title>Arsenicibacter rosenii gen. nov., sp. nov., an efficient arsenic-methylating bacterium isolated from an arsenic-contaminated paddy soil.</title>
        <authorList>
            <person name="Huang K."/>
        </authorList>
    </citation>
    <scope>NUCLEOTIDE SEQUENCE [LARGE SCALE GENOMIC DNA]</scope>
    <source>
        <strain evidence="2 3">SM-1</strain>
    </source>
</reference>
<dbReference type="PROSITE" id="PS51257">
    <property type="entry name" value="PROKAR_LIPOPROTEIN"/>
    <property type="match status" value="1"/>
</dbReference>
<name>A0A1S2VG87_9BACT</name>
<dbReference type="Pfam" id="PF04784">
    <property type="entry name" value="DUF547"/>
    <property type="match status" value="1"/>
</dbReference>
<dbReference type="EMBL" id="MORL01000010">
    <property type="protein sequence ID" value="OIN57743.1"/>
    <property type="molecule type" value="Genomic_DNA"/>
</dbReference>